<dbReference type="InterPro" id="IPR004358">
    <property type="entry name" value="Sig_transdc_His_kin-like_C"/>
</dbReference>
<dbReference type="Pfam" id="PF06580">
    <property type="entry name" value="His_kinase"/>
    <property type="match status" value="1"/>
</dbReference>
<dbReference type="InterPro" id="IPR003660">
    <property type="entry name" value="HAMP_dom"/>
</dbReference>
<evidence type="ECO:0000256" key="6">
    <source>
        <dbReference type="ARBA" id="ARBA00022679"/>
    </source>
</evidence>
<dbReference type="Gene3D" id="3.30.450.20">
    <property type="entry name" value="PAS domain"/>
    <property type="match status" value="1"/>
</dbReference>
<evidence type="ECO:0000256" key="1">
    <source>
        <dbReference type="ARBA" id="ARBA00000085"/>
    </source>
</evidence>
<dbReference type="PANTHER" id="PTHR34220:SF7">
    <property type="entry name" value="SENSOR HISTIDINE KINASE YPDA"/>
    <property type="match status" value="1"/>
</dbReference>
<proteinExistence type="predicted"/>
<comment type="caution">
    <text evidence="17">The sequence shown here is derived from an EMBL/GenBank/DDBJ whole genome shotgun (WGS) entry which is preliminary data.</text>
</comment>
<dbReference type="SMART" id="SM00387">
    <property type="entry name" value="HATPase_c"/>
    <property type="match status" value="1"/>
</dbReference>
<accession>A0A1C0ZU30</accession>
<keyword evidence="12" id="KW-0902">Two-component regulatory system</keyword>
<organism evidence="17 18">
    <name type="scientific">Paenibacillus pectinilyticus</name>
    <dbReference type="NCBI Taxonomy" id="512399"/>
    <lineage>
        <taxon>Bacteria</taxon>
        <taxon>Bacillati</taxon>
        <taxon>Bacillota</taxon>
        <taxon>Bacilli</taxon>
        <taxon>Bacillales</taxon>
        <taxon>Paenibacillaceae</taxon>
        <taxon>Paenibacillus</taxon>
    </lineage>
</organism>
<keyword evidence="7 14" id="KW-0812">Transmembrane</keyword>
<evidence type="ECO:0000256" key="7">
    <source>
        <dbReference type="ARBA" id="ARBA00022692"/>
    </source>
</evidence>
<gene>
    <name evidence="17" type="ORF">A8709_06260</name>
</gene>
<comment type="catalytic activity">
    <reaction evidence="1">
        <text>ATP + protein L-histidine = ADP + protein N-phospho-L-histidine.</text>
        <dbReference type="EC" id="2.7.13.3"/>
    </reaction>
</comment>
<dbReference type="InterPro" id="IPR050640">
    <property type="entry name" value="Bact_2-comp_sensor_kinase"/>
</dbReference>
<keyword evidence="6" id="KW-0808">Transferase</keyword>
<evidence type="ECO:0000259" key="15">
    <source>
        <dbReference type="PROSITE" id="PS50109"/>
    </source>
</evidence>
<dbReference type="Pfam" id="PF02518">
    <property type="entry name" value="HATPase_c"/>
    <property type="match status" value="1"/>
</dbReference>
<dbReference type="SMART" id="SM00304">
    <property type="entry name" value="HAMP"/>
    <property type="match status" value="1"/>
</dbReference>
<evidence type="ECO:0000256" key="5">
    <source>
        <dbReference type="ARBA" id="ARBA00022553"/>
    </source>
</evidence>
<dbReference type="PROSITE" id="PS50109">
    <property type="entry name" value="HIS_KIN"/>
    <property type="match status" value="1"/>
</dbReference>
<dbReference type="SUPFAM" id="SSF55874">
    <property type="entry name" value="ATPase domain of HSP90 chaperone/DNA topoisomerase II/histidine kinase"/>
    <property type="match status" value="1"/>
</dbReference>
<feature type="domain" description="HAMP" evidence="16">
    <location>
        <begin position="313"/>
        <end position="365"/>
    </location>
</feature>
<keyword evidence="13 14" id="KW-0472">Membrane</keyword>
<name>A0A1C0ZU30_9BACL</name>
<dbReference type="CDD" id="cd06225">
    <property type="entry name" value="HAMP"/>
    <property type="match status" value="1"/>
</dbReference>
<evidence type="ECO:0000313" key="17">
    <source>
        <dbReference type="EMBL" id="OCT11581.1"/>
    </source>
</evidence>
<evidence type="ECO:0000256" key="11">
    <source>
        <dbReference type="ARBA" id="ARBA00022989"/>
    </source>
</evidence>
<protein>
    <recommendedName>
        <fullName evidence="3">histidine kinase</fullName>
        <ecNumber evidence="3">2.7.13.3</ecNumber>
    </recommendedName>
</protein>
<evidence type="ECO:0000256" key="8">
    <source>
        <dbReference type="ARBA" id="ARBA00022741"/>
    </source>
</evidence>
<dbReference type="InterPro" id="IPR010559">
    <property type="entry name" value="Sig_transdc_His_kin_internal"/>
</dbReference>
<evidence type="ECO:0000256" key="14">
    <source>
        <dbReference type="SAM" id="Phobius"/>
    </source>
</evidence>
<keyword evidence="10" id="KW-0067">ATP-binding</keyword>
<dbReference type="STRING" id="512399.A8709_06260"/>
<evidence type="ECO:0000256" key="2">
    <source>
        <dbReference type="ARBA" id="ARBA00004651"/>
    </source>
</evidence>
<evidence type="ECO:0000256" key="12">
    <source>
        <dbReference type="ARBA" id="ARBA00023012"/>
    </source>
</evidence>
<dbReference type="Gene3D" id="3.30.565.10">
    <property type="entry name" value="Histidine kinase-like ATPase, C-terminal domain"/>
    <property type="match status" value="1"/>
</dbReference>
<keyword evidence="8" id="KW-0547">Nucleotide-binding</keyword>
<dbReference type="SUPFAM" id="SSF158472">
    <property type="entry name" value="HAMP domain-like"/>
    <property type="match status" value="1"/>
</dbReference>
<dbReference type="EMBL" id="LYPC01000028">
    <property type="protein sequence ID" value="OCT11581.1"/>
    <property type="molecule type" value="Genomic_DNA"/>
</dbReference>
<evidence type="ECO:0000256" key="9">
    <source>
        <dbReference type="ARBA" id="ARBA00022777"/>
    </source>
</evidence>
<dbReference type="AlphaFoldDB" id="A0A1C0ZU30"/>
<keyword evidence="18" id="KW-1185">Reference proteome</keyword>
<keyword evidence="11 14" id="KW-1133">Transmembrane helix</keyword>
<dbReference type="Pfam" id="PF00672">
    <property type="entry name" value="HAMP"/>
    <property type="match status" value="1"/>
</dbReference>
<dbReference type="PANTHER" id="PTHR34220">
    <property type="entry name" value="SENSOR HISTIDINE KINASE YPDA"/>
    <property type="match status" value="1"/>
</dbReference>
<dbReference type="PRINTS" id="PR00344">
    <property type="entry name" value="BCTRLSENSOR"/>
</dbReference>
<sequence length="589" mass="66709">MIASIACILVPAACTLFIYNGLTQEAVKKQAVSNAQESLLLINGNVTNLLKRMLSIANYIQVNPEMTHYFKMLASGNAYEGKEDSYQKFTDTNRVIEELDSLSLMALGEHCFVTVLLTDGSYFMNYSISEYNPLQLKTEPWFENLKNLNGFQSYWTGTTPTEFQTLKVDNPYQVSVVRTLRLDNKELYGYVVVTMMENQLNQLFDRLGDHVDFMIVNGDDQIMSHRDPKKIGTKLSYLQQLQGASSSAIVPVNKENYLITKQPLNLGTTDWNLVSMQPYKQAIVNITTIFNNVFILQMSSFVVFLILLLLLLRTFTRPIMQLGKVAKLVQMGNLSVRSGVRGQDEIGRLGYSFDQMLDKVKDMIAEVSDTQARKRKAELAMLQAQISPHFLFNVLNSIRMKVMRRGDPESANMIGSLSRLLRMSVSQEQDEISLHEEIDLLTHYVDLMNMRQREEATFVLDVPSEAFLVQVPRFFLQPMVENALIHGLNRSAGLIRIQAQIENDSLILIVEDDGIGMDEEKLEALRYKLVHGEKRMAVVEGTGGGFSGIGLFNVHERMTMTFGEKFHMDVQSEPDKGTRIQMIIPIKGG</sequence>
<keyword evidence="4" id="KW-1003">Cell membrane</keyword>
<feature type="domain" description="Histidine kinase" evidence="15">
    <location>
        <begin position="412"/>
        <end position="588"/>
    </location>
</feature>
<feature type="transmembrane region" description="Helical" evidence="14">
    <location>
        <begin position="289"/>
        <end position="312"/>
    </location>
</feature>
<evidence type="ECO:0000313" key="18">
    <source>
        <dbReference type="Proteomes" id="UP000093309"/>
    </source>
</evidence>
<dbReference type="Pfam" id="PF02743">
    <property type="entry name" value="dCache_1"/>
    <property type="match status" value="1"/>
</dbReference>
<dbReference type="InterPro" id="IPR005467">
    <property type="entry name" value="His_kinase_dom"/>
</dbReference>
<dbReference type="InterPro" id="IPR003594">
    <property type="entry name" value="HATPase_dom"/>
</dbReference>
<dbReference type="Proteomes" id="UP000093309">
    <property type="component" value="Unassembled WGS sequence"/>
</dbReference>
<dbReference type="PROSITE" id="PS50885">
    <property type="entry name" value="HAMP"/>
    <property type="match status" value="1"/>
</dbReference>
<evidence type="ECO:0000256" key="4">
    <source>
        <dbReference type="ARBA" id="ARBA00022475"/>
    </source>
</evidence>
<dbReference type="InterPro" id="IPR033479">
    <property type="entry name" value="dCache_1"/>
</dbReference>
<evidence type="ECO:0000259" key="16">
    <source>
        <dbReference type="PROSITE" id="PS50885"/>
    </source>
</evidence>
<evidence type="ECO:0000256" key="3">
    <source>
        <dbReference type="ARBA" id="ARBA00012438"/>
    </source>
</evidence>
<dbReference type="Gene3D" id="1.10.8.500">
    <property type="entry name" value="HAMP domain in histidine kinase"/>
    <property type="match status" value="1"/>
</dbReference>
<dbReference type="GO" id="GO:0005886">
    <property type="term" value="C:plasma membrane"/>
    <property type="evidence" value="ECO:0007669"/>
    <property type="project" value="UniProtKB-SubCell"/>
</dbReference>
<dbReference type="EC" id="2.7.13.3" evidence="3"/>
<dbReference type="GO" id="GO:0005524">
    <property type="term" value="F:ATP binding"/>
    <property type="evidence" value="ECO:0007669"/>
    <property type="project" value="UniProtKB-KW"/>
</dbReference>
<keyword evidence="9 17" id="KW-0418">Kinase</keyword>
<reference evidence="18" key="1">
    <citation type="submission" date="2016-05" db="EMBL/GenBank/DDBJ databases">
        <title>Paenibacillus oryzae. sp. nov., isolated from the rice root.</title>
        <authorList>
            <person name="Zhang J."/>
            <person name="Zhang X."/>
        </authorList>
    </citation>
    <scope>NUCLEOTIDE SEQUENCE [LARGE SCALE GENOMIC DNA]</scope>
    <source>
        <strain evidence="18">KCTC13222</strain>
    </source>
</reference>
<evidence type="ECO:0000256" key="10">
    <source>
        <dbReference type="ARBA" id="ARBA00022840"/>
    </source>
</evidence>
<comment type="subcellular location">
    <subcellularLocation>
        <location evidence="2">Cell membrane</location>
        <topology evidence="2">Multi-pass membrane protein</topology>
    </subcellularLocation>
</comment>
<dbReference type="InterPro" id="IPR036890">
    <property type="entry name" value="HATPase_C_sf"/>
</dbReference>
<evidence type="ECO:0000256" key="13">
    <source>
        <dbReference type="ARBA" id="ARBA00023136"/>
    </source>
</evidence>
<dbReference type="GO" id="GO:0000155">
    <property type="term" value="F:phosphorelay sensor kinase activity"/>
    <property type="evidence" value="ECO:0007669"/>
    <property type="project" value="InterPro"/>
</dbReference>
<keyword evidence="5" id="KW-0597">Phosphoprotein</keyword>